<organism evidence="1 2">
    <name type="scientific">Saguinus oedipus</name>
    <name type="common">Cotton-top tamarin</name>
    <name type="synonym">Oedipomidas oedipus</name>
    <dbReference type="NCBI Taxonomy" id="9490"/>
    <lineage>
        <taxon>Eukaryota</taxon>
        <taxon>Metazoa</taxon>
        <taxon>Chordata</taxon>
        <taxon>Craniata</taxon>
        <taxon>Vertebrata</taxon>
        <taxon>Euteleostomi</taxon>
        <taxon>Mammalia</taxon>
        <taxon>Eutheria</taxon>
        <taxon>Euarchontoglires</taxon>
        <taxon>Primates</taxon>
        <taxon>Haplorrhini</taxon>
        <taxon>Platyrrhini</taxon>
        <taxon>Cebidae</taxon>
        <taxon>Callitrichinae</taxon>
        <taxon>Saguinus</taxon>
    </lineage>
</organism>
<protein>
    <submittedName>
        <fullName evidence="1">Uncharacterized protein</fullName>
    </submittedName>
</protein>
<accession>A0ABQ9UEE7</accession>
<evidence type="ECO:0000313" key="2">
    <source>
        <dbReference type="Proteomes" id="UP001266305"/>
    </source>
</evidence>
<proteinExistence type="predicted"/>
<name>A0ABQ9UEE7_SAGOE</name>
<sequence>MPVAAAGGHRQAPGPWTLEAVAALSVTGSGALSHPTLAPHPCPHRAGPAHRRTLACQGLARACLPSPRNPGGPAS</sequence>
<dbReference type="Proteomes" id="UP001266305">
    <property type="component" value="Unassembled WGS sequence"/>
</dbReference>
<dbReference type="EMBL" id="JASSZA010000013">
    <property type="protein sequence ID" value="KAK2095130.1"/>
    <property type="molecule type" value="Genomic_DNA"/>
</dbReference>
<reference evidence="1 2" key="1">
    <citation type="submission" date="2023-05" db="EMBL/GenBank/DDBJ databases">
        <title>B98-5 Cell Line De Novo Hybrid Assembly: An Optical Mapping Approach.</title>
        <authorList>
            <person name="Kananen K."/>
            <person name="Auerbach J.A."/>
            <person name="Kautto E."/>
            <person name="Blachly J.S."/>
        </authorList>
    </citation>
    <scope>NUCLEOTIDE SEQUENCE [LARGE SCALE GENOMIC DNA]</scope>
    <source>
        <strain evidence="1">B95-8</strain>
        <tissue evidence="1">Cell line</tissue>
    </source>
</reference>
<gene>
    <name evidence="1" type="ORF">P7K49_026546</name>
</gene>
<evidence type="ECO:0000313" key="1">
    <source>
        <dbReference type="EMBL" id="KAK2095130.1"/>
    </source>
</evidence>
<keyword evidence="2" id="KW-1185">Reference proteome</keyword>
<comment type="caution">
    <text evidence="1">The sequence shown here is derived from an EMBL/GenBank/DDBJ whole genome shotgun (WGS) entry which is preliminary data.</text>
</comment>